<protein>
    <submittedName>
        <fullName evidence="1">Uncharacterized protein</fullName>
    </submittedName>
</protein>
<dbReference type="Proteomes" id="UP000518892">
    <property type="component" value="Unassembled WGS sequence"/>
</dbReference>
<comment type="caution">
    <text evidence="1">The sequence shown here is derived from an EMBL/GenBank/DDBJ whole genome shotgun (WGS) entry which is preliminary data.</text>
</comment>
<gene>
    <name evidence="1" type="ORF">FHR97_002803</name>
</gene>
<accession>A0A7W5HKK3</accession>
<dbReference type="EMBL" id="JACHXR010000008">
    <property type="protein sequence ID" value="MBB3231940.1"/>
    <property type="molecule type" value="Genomic_DNA"/>
</dbReference>
<name>A0A7W5HKK3_9GAMM</name>
<sequence length="191" mass="21500">MNDKQKAELDDAISRLEHQIVGLAITLSMANTKLNELRSEVNQLKAIRDGKRPDLLSSLDFALDLPDFIEAIPSSVRGRIIALAQELEETGDTLLDKLWQETRALLLYDAIYADVDAEHDLPNPMLSRAVRGCIEHEGRVPDGADRDTLLRECPQILEAIESAYRKHVRAQLQAMGKQVEAHFQAMGKNYR</sequence>
<evidence type="ECO:0000313" key="1">
    <source>
        <dbReference type="EMBL" id="MBB3231940.1"/>
    </source>
</evidence>
<dbReference type="RefSeq" id="WP_183384410.1">
    <property type="nucleotide sequence ID" value="NZ_JACHXR010000008.1"/>
</dbReference>
<keyword evidence="2" id="KW-1185">Reference proteome</keyword>
<evidence type="ECO:0000313" key="2">
    <source>
        <dbReference type="Proteomes" id="UP000518892"/>
    </source>
</evidence>
<proteinExistence type="predicted"/>
<dbReference type="AlphaFoldDB" id="A0A7W5HKK3"/>
<reference evidence="1 2" key="1">
    <citation type="submission" date="2020-08" db="EMBL/GenBank/DDBJ databases">
        <title>Genomic Encyclopedia of Type Strains, Phase III (KMG-III): the genomes of soil and plant-associated and newly described type strains.</title>
        <authorList>
            <person name="Whitman W."/>
        </authorList>
    </citation>
    <scope>NUCLEOTIDE SEQUENCE [LARGE SCALE GENOMIC DNA]</scope>
    <source>
        <strain evidence="1 2">CECT 7744</strain>
    </source>
</reference>
<organism evidence="1 2">
    <name type="scientific">Halomonas stenophila</name>
    <dbReference type="NCBI Taxonomy" id="795312"/>
    <lineage>
        <taxon>Bacteria</taxon>
        <taxon>Pseudomonadati</taxon>
        <taxon>Pseudomonadota</taxon>
        <taxon>Gammaproteobacteria</taxon>
        <taxon>Oceanospirillales</taxon>
        <taxon>Halomonadaceae</taxon>
        <taxon>Halomonas</taxon>
    </lineage>
</organism>